<keyword evidence="2" id="KW-1185">Reference proteome</keyword>
<evidence type="ECO:0000313" key="1">
    <source>
        <dbReference type="EMBL" id="KAJ8939874.1"/>
    </source>
</evidence>
<evidence type="ECO:0000313" key="2">
    <source>
        <dbReference type="Proteomes" id="UP001162162"/>
    </source>
</evidence>
<dbReference type="Proteomes" id="UP001162162">
    <property type="component" value="Unassembled WGS sequence"/>
</dbReference>
<accession>A0AAV8XLT4</accession>
<protein>
    <submittedName>
        <fullName evidence="1">Uncharacterized protein</fullName>
    </submittedName>
</protein>
<organism evidence="1 2">
    <name type="scientific">Aromia moschata</name>
    <dbReference type="NCBI Taxonomy" id="1265417"/>
    <lineage>
        <taxon>Eukaryota</taxon>
        <taxon>Metazoa</taxon>
        <taxon>Ecdysozoa</taxon>
        <taxon>Arthropoda</taxon>
        <taxon>Hexapoda</taxon>
        <taxon>Insecta</taxon>
        <taxon>Pterygota</taxon>
        <taxon>Neoptera</taxon>
        <taxon>Endopterygota</taxon>
        <taxon>Coleoptera</taxon>
        <taxon>Polyphaga</taxon>
        <taxon>Cucujiformia</taxon>
        <taxon>Chrysomeloidea</taxon>
        <taxon>Cerambycidae</taxon>
        <taxon>Cerambycinae</taxon>
        <taxon>Callichromatini</taxon>
        <taxon>Aromia</taxon>
    </lineage>
</organism>
<proteinExistence type="predicted"/>
<comment type="caution">
    <text evidence="1">The sequence shown here is derived from an EMBL/GenBank/DDBJ whole genome shotgun (WGS) entry which is preliminary data.</text>
</comment>
<gene>
    <name evidence="1" type="ORF">NQ318_023214</name>
</gene>
<name>A0AAV8XLT4_9CUCU</name>
<dbReference type="EMBL" id="JAPWTK010000460">
    <property type="protein sequence ID" value="KAJ8939874.1"/>
    <property type="molecule type" value="Genomic_DNA"/>
</dbReference>
<dbReference type="AlphaFoldDB" id="A0AAV8XLT4"/>
<reference evidence="1" key="1">
    <citation type="journal article" date="2023" name="Insect Mol. Biol.">
        <title>Genome sequencing provides insights into the evolution of gene families encoding plant cell wall-degrading enzymes in longhorned beetles.</title>
        <authorList>
            <person name="Shin N.R."/>
            <person name="Okamura Y."/>
            <person name="Kirsch R."/>
            <person name="Pauchet Y."/>
        </authorList>
    </citation>
    <scope>NUCLEOTIDE SEQUENCE</scope>
    <source>
        <strain evidence="1">AMC_N1</strain>
    </source>
</reference>
<sequence>MEYIAMGKVPPGFRIVETPPMYLPINTQYIDEIIDQDGNLINFREELVTDHVYVGNSIVNAEYHTHQPYASTRLNNNDEIRIPIQTQNVYTLPSKVFYILKEKLLDEANQPSTT</sequence>